<proteinExistence type="predicted"/>
<dbReference type="EMBL" id="LKHV01000014">
    <property type="protein sequence ID" value="KRG17595.1"/>
    <property type="molecule type" value="Genomic_DNA"/>
</dbReference>
<gene>
    <name evidence="2" type="ORF">CC99x_000610</name>
    <name evidence="1" type="ORF">CC99x_02194</name>
</gene>
<dbReference type="RefSeq" id="WP_057625294.1">
    <property type="nucleotide sequence ID" value="NZ_LKHV02000001.1"/>
</dbReference>
<reference evidence="2" key="2">
    <citation type="journal article" date="2016" name="Genome Announc.">
        <title>Draft Genome Sequences of Two Novel Amoeba-Resistant Intranuclear Bacteria, 'Candidatus Berkiella cookevillensis' and 'Candidatus Berkiella aquae'.</title>
        <authorList>
            <person name="Mehari Y.T."/>
            <person name="Arivett B.A."/>
            <person name="Farone A.L."/>
            <person name="Gunderson J.H."/>
            <person name="Farone M.B."/>
        </authorList>
    </citation>
    <scope>NUCLEOTIDE SEQUENCE</scope>
    <source>
        <strain evidence="2">CC99</strain>
    </source>
</reference>
<dbReference type="EMBL" id="LKHV02000001">
    <property type="protein sequence ID" value="MCS5707395.1"/>
    <property type="molecule type" value="Genomic_DNA"/>
</dbReference>
<reference evidence="1" key="1">
    <citation type="submission" date="2015-09" db="EMBL/GenBank/DDBJ databases">
        <title>Draft Genome Sequences of Two Novel Amoeba-resistant Intranuclear Bacteria, Candidatus Berkiella cookevillensis and Candidatus Berkiella aquae.</title>
        <authorList>
            <person name="Mehari Y.T."/>
            <person name="Arivett B.A."/>
            <person name="Farone A.L."/>
            <person name="Gunderson J.H."/>
            <person name="Farone M.B."/>
        </authorList>
    </citation>
    <scope>NUCLEOTIDE SEQUENCE [LARGE SCALE GENOMIC DNA]</scope>
    <source>
        <strain evidence="1">CC99</strain>
    </source>
</reference>
<dbReference type="AlphaFoldDB" id="A0A0Q9YA30"/>
<protein>
    <submittedName>
        <fullName evidence="1">Uncharacterized protein</fullName>
    </submittedName>
</protein>
<dbReference type="STRING" id="437022.CC99x_02194"/>
<evidence type="ECO:0000313" key="3">
    <source>
        <dbReference type="Proteomes" id="UP000051494"/>
    </source>
</evidence>
<evidence type="ECO:0000313" key="1">
    <source>
        <dbReference type="EMBL" id="KRG17595.1"/>
    </source>
</evidence>
<keyword evidence="3" id="KW-1185">Reference proteome</keyword>
<reference evidence="2" key="3">
    <citation type="submission" date="2021-06" db="EMBL/GenBank/DDBJ databases">
        <title>Genomic Description and Analysis of Intracellular Bacteria, Candidatus Berkiella cookevillensis and Candidatus Berkiella aquae.</title>
        <authorList>
            <person name="Kidane D.T."/>
            <person name="Mehari Y.T."/>
            <person name="Rice F.C."/>
            <person name="Arivett B.A."/>
            <person name="Farone A.L."/>
            <person name="Berk S.G."/>
            <person name="Farone M.B."/>
        </authorList>
    </citation>
    <scope>NUCLEOTIDE SEQUENCE</scope>
    <source>
        <strain evidence="2">CC99</strain>
    </source>
</reference>
<organism evidence="1">
    <name type="scientific">Candidatus Berkiella cookevillensis</name>
    <dbReference type="NCBI Taxonomy" id="437022"/>
    <lineage>
        <taxon>Bacteria</taxon>
        <taxon>Pseudomonadati</taxon>
        <taxon>Pseudomonadota</taxon>
        <taxon>Gammaproteobacteria</taxon>
        <taxon>Candidatus Berkiellales</taxon>
        <taxon>Candidatus Berkiellaceae</taxon>
        <taxon>Candidatus Berkiella</taxon>
    </lineage>
</organism>
<comment type="caution">
    <text evidence="1">The sequence shown here is derived from an EMBL/GenBank/DDBJ whole genome shotgun (WGS) entry which is preliminary data.</text>
</comment>
<dbReference type="Proteomes" id="UP000051494">
    <property type="component" value="Unassembled WGS sequence"/>
</dbReference>
<sequence length="297" mass="32730">MLLEFLKQITLNNFLASTAKRFGLYAAEYGLLNLVAPAWISTPLRYSLMTATGSASKRLFWWVISPKPEQHFLDQPLVFIGNEEELSDLSFVVVNPSSNGYQLNYKTIQTRIKDSTKAAINSAGNYILNITMNDLMEGTGATIGSSIAAGAFVIFMGPPSLFTLPTYFLMEGPAKSFGAFCGRKAGKHLLGPHVLKPVLQATFTTTCVKQDTAKQTNDDAELSDLIAKLNELKLTTTDDIIDSFEWLDVDQSLKQPIVTLYHPGPWQIIENYCGEQHTPPTTSNAALALQTQSKRVI</sequence>
<name>A0A0Q9YA30_9GAMM</name>
<evidence type="ECO:0000313" key="2">
    <source>
        <dbReference type="EMBL" id="MCS5707395.1"/>
    </source>
</evidence>
<accession>A0A0Q9YA30</accession>